<organism evidence="2 3">
    <name type="scientific">Microbulbifer donghaiensis</name>
    <dbReference type="NCBI Taxonomy" id="494016"/>
    <lineage>
        <taxon>Bacteria</taxon>
        <taxon>Pseudomonadati</taxon>
        <taxon>Pseudomonadota</taxon>
        <taxon>Gammaproteobacteria</taxon>
        <taxon>Cellvibrionales</taxon>
        <taxon>Microbulbiferaceae</taxon>
        <taxon>Microbulbifer</taxon>
    </lineage>
</organism>
<proteinExistence type="predicted"/>
<dbReference type="AlphaFoldDB" id="A0A1M5FGW3"/>
<dbReference type="PROSITE" id="PS51257">
    <property type="entry name" value="PROKAR_LIPOPROTEIN"/>
    <property type="match status" value="1"/>
</dbReference>
<gene>
    <name evidence="2" type="ORF">SAMN04487965_2921</name>
</gene>
<dbReference type="RefSeq" id="WP_143187004.1">
    <property type="nucleotide sequence ID" value="NZ_FQVA01000004.1"/>
</dbReference>
<protein>
    <submittedName>
        <fullName evidence="2">Uncharacterized protein</fullName>
    </submittedName>
</protein>
<dbReference type="EMBL" id="FQVA01000004">
    <property type="protein sequence ID" value="SHF90790.1"/>
    <property type="molecule type" value="Genomic_DNA"/>
</dbReference>
<dbReference type="Proteomes" id="UP000184170">
    <property type="component" value="Unassembled WGS sequence"/>
</dbReference>
<feature type="chain" id="PRO_5009910127" evidence="1">
    <location>
        <begin position="20"/>
        <end position="120"/>
    </location>
</feature>
<reference evidence="3" key="1">
    <citation type="submission" date="2016-11" db="EMBL/GenBank/DDBJ databases">
        <authorList>
            <person name="Varghese N."/>
            <person name="Submissions S."/>
        </authorList>
    </citation>
    <scope>NUCLEOTIDE SEQUENCE [LARGE SCALE GENOMIC DNA]</scope>
    <source>
        <strain evidence="3">CGMCC 1.7063</strain>
    </source>
</reference>
<sequence length="120" mass="12760">MKSACVFLLMLLIACPAAATTTAAGVLGEIDGLQEVERSHAGEWIQLYVFRGEVVKTGQRLAVQRNAFGRVILEYVAGSSGEVKVDGRVALGPRNTTLEIEMVGGEDGCANRDCPDFASD</sequence>
<dbReference type="OrthoDB" id="5736785at2"/>
<evidence type="ECO:0000313" key="2">
    <source>
        <dbReference type="EMBL" id="SHF90790.1"/>
    </source>
</evidence>
<dbReference type="STRING" id="494016.SAMN04487965_2921"/>
<name>A0A1M5FGW3_9GAMM</name>
<feature type="signal peptide" evidence="1">
    <location>
        <begin position="1"/>
        <end position="19"/>
    </location>
</feature>
<accession>A0A1M5FGW3</accession>
<evidence type="ECO:0000256" key="1">
    <source>
        <dbReference type="SAM" id="SignalP"/>
    </source>
</evidence>
<evidence type="ECO:0000313" key="3">
    <source>
        <dbReference type="Proteomes" id="UP000184170"/>
    </source>
</evidence>
<keyword evidence="1" id="KW-0732">Signal</keyword>
<keyword evidence="3" id="KW-1185">Reference proteome</keyword>